<reference evidence="2 3" key="1">
    <citation type="submission" date="2019-07" db="EMBL/GenBank/DDBJ databases">
        <authorList>
            <person name="Kim J.K."/>
            <person name="Cheong H.-M."/>
            <person name="Choi Y."/>
            <person name="Hwang K.J."/>
            <person name="Lee S."/>
            <person name="Choi C."/>
        </authorList>
    </citation>
    <scope>NUCLEOTIDE SEQUENCE [LARGE SCALE GENOMIC DNA]</scope>
    <source>
        <strain evidence="2 3">KS 22</strain>
    </source>
</reference>
<evidence type="ECO:0000313" key="2">
    <source>
        <dbReference type="EMBL" id="QMV42803.1"/>
    </source>
</evidence>
<organism evidence="2 3">
    <name type="scientific">Cohnella cholangitidis</name>
    <dbReference type="NCBI Taxonomy" id="2598458"/>
    <lineage>
        <taxon>Bacteria</taxon>
        <taxon>Bacillati</taxon>
        <taxon>Bacillota</taxon>
        <taxon>Bacilli</taxon>
        <taxon>Bacillales</taxon>
        <taxon>Paenibacillaceae</taxon>
        <taxon>Cohnella</taxon>
    </lineage>
</organism>
<keyword evidence="1" id="KW-1133">Transmembrane helix</keyword>
<feature type="transmembrane region" description="Helical" evidence="1">
    <location>
        <begin position="12"/>
        <end position="30"/>
    </location>
</feature>
<feature type="transmembrane region" description="Helical" evidence="1">
    <location>
        <begin position="50"/>
        <end position="70"/>
    </location>
</feature>
<dbReference type="KEGG" id="cchl:FPL14_17615"/>
<evidence type="ECO:0000313" key="3">
    <source>
        <dbReference type="Proteomes" id="UP000515679"/>
    </source>
</evidence>
<proteinExistence type="predicted"/>
<protein>
    <submittedName>
        <fullName evidence="2">Uncharacterized protein</fullName>
    </submittedName>
</protein>
<accession>A0A7G5C0R9</accession>
<feature type="transmembrane region" description="Helical" evidence="1">
    <location>
        <begin position="82"/>
        <end position="99"/>
    </location>
</feature>
<dbReference type="RefSeq" id="WP_182299030.1">
    <property type="nucleotide sequence ID" value="NZ_CP041969.1"/>
</dbReference>
<name>A0A7G5C0R9_9BACL</name>
<keyword evidence="1" id="KW-0812">Transmembrane</keyword>
<keyword evidence="3" id="KW-1185">Reference proteome</keyword>
<keyword evidence="1" id="KW-0472">Membrane</keyword>
<gene>
    <name evidence="2" type="ORF">FPL14_17615</name>
</gene>
<feature type="transmembrane region" description="Helical" evidence="1">
    <location>
        <begin position="150"/>
        <end position="171"/>
    </location>
</feature>
<dbReference type="AlphaFoldDB" id="A0A7G5C0R9"/>
<feature type="transmembrane region" description="Helical" evidence="1">
    <location>
        <begin position="111"/>
        <end position="130"/>
    </location>
</feature>
<evidence type="ECO:0000256" key="1">
    <source>
        <dbReference type="SAM" id="Phobius"/>
    </source>
</evidence>
<sequence length="185" mass="20340">MGYWFEKFGVSFAAAIVTGLLFGLLLRVVMKIIALAHPELSSGFHWEGTLFIALIGVGFTLANSVFYALVERFLPGKWLAKGFLFGVLVLAVYGIPFFLSNPGGELFGPQAYIGVPLFSLVFVAGGITLARCVRFIGKWVNDRRERRIRFAYACFILLGIPACVLMVGIAVEMVTEVIPEIRNQG</sequence>
<dbReference type="Proteomes" id="UP000515679">
    <property type="component" value="Chromosome"/>
</dbReference>
<dbReference type="EMBL" id="CP041969">
    <property type="protein sequence ID" value="QMV42803.1"/>
    <property type="molecule type" value="Genomic_DNA"/>
</dbReference>